<dbReference type="EMBL" id="CAOQHR010000001">
    <property type="protein sequence ID" value="CAI6236867.1"/>
    <property type="molecule type" value="Genomic_DNA"/>
</dbReference>
<evidence type="ECO:0008006" key="9">
    <source>
        <dbReference type="Google" id="ProtNLM"/>
    </source>
</evidence>
<dbReference type="GO" id="GO:0016102">
    <property type="term" value="P:diterpenoid biosynthetic process"/>
    <property type="evidence" value="ECO:0007669"/>
    <property type="project" value="TreeGrafter"/>
</dbReference>
<dbReference type="PIRSF" id="PIRSF036498">
    <property type="entry name" value="Ent-kaurene_synthase_fungi"/>
    <property type="match status" value="1"/>
</dbReference>
<comment type="caution">
    <text evidence="7">The sequence shown here is derived from an EMBL/GenBank/DDBJ whole genome shotgun (WGS) entry which is preliminary data.</text>
</comment>
<dbReference type="InterPro" id="IPR008930">
    <property type="entry name" value="Terpenoid_cyclase/PrenylTrfase"/>
</dbReference>
<dbReference type="InterPro" id="IPR017057">
    <property type="entry name" value="Ent-kaurene_synthase_fun"/>
</dbReference>
<evidence type="ECO:0000313" key="7">
    <source>
        <dbReference type="EMBL" id="CAI6236867.1"/>
    </source>
</evidence>
<evidence type="ECO:0000256" key="1">
    <source>
        <dbReference type="ARBA" id="ARBA00001946"/>
    </source>
</evidence>
<evidence type="ECO:0000256" key="5">
    <source>
        <dbReference type="ARBA" id="ARBA00023235"/>
    </source>
</evidence>
<keyword evidence="6" id="KW-0456">Lyase</keyword>
<dbReference type="GO" id="GO:0010333">
    <property type="term" value="F:terpene synthase activity"/>
    <property type="evidence" value="ECO:0007669"/>
    <property type="project" value="InterPro"/>
</dbReference>
<accession>A0A9W4XP38</accession>
<organism evidence="7 8">
    <name type="scientific">Periconia digitata</name>
    <dbReference type="NCBI Taxonomy" id="1303443"/>
    <lineage>
        <taxon>Eukaryota</taxon>
        <taxon>Fungi</taxon>
        <taxon>Dikarya</taxon>
        <taxon>Ascomycota</taxon>
        <taxon>Pezizomycotina</taxon>
        <taxon>Dothideomycetes</taxon>
        <taxon>Pleosporomycetidae</taxon>
        <taxon>Pleosporales</taxon>
        <taxon>Massarineae</taxon>
        <taxon>Periconiaceae</taxon>
        <taxon>Periconia</taxon>
    </lineage>
</organism>
<dbReference type="PANTHER" id="PTHR31739">
    <property type="entry name" value="ENT-COPALYL DIPHOSPHATE SYNTHASE, CHLOROPLASTIC"/>
    <property type="match status" value="1"/>
</dbReference>
<keyword evidence="5" id="KW-0413">Isomerase</keyword>
<sequence length="929" mass="104590">MRVLSLADEARALLQRTLSDYDEHYGLGAMSCAAYDTAWVSLVTKNIDGSKQWLFPECFHHLLATQSDEGGWSPESGAQIDGILNTAGPLLALTRHAAALLENQQDTNEIKRRIEKATHSLRSQLAVWDVSTTNHVGFEIIVPAILDLLEKEDPSLVFQFKARDALLKIHNAKMSRFRPEALYGSKRLTALHSLESFIGKIDFDKVKHHLIRGSMMGSPSSTAAYLMYASDWNNESEDYLRHVIRYGAGQNSGGIPSAFPSTHFECTWVLSTLFRGGFTPSDLSGAELTKMTNILSNSFIKENGVLGFAPGFEADVDDTAKAISCLSVLGQNDSPEGMIQTFEVDTHFRTYVGERDPSCTANANALLAFLHHPDVLLYSKQVLKITKFLCNYWWASDGRIEDKWNICHLYPSVLLVQGLVDLLFLIEHDRLPGVFSAEMQSRIAITIFQACFRTLSDQHADGSWNQSLEETAYALLILNEARRLAFFETLQKPLNDAIARAVTFINSISDRSLDYIWIEKVSYASPLLRDAYVLAALRASASPPGLSTGRSVWSVAQMKQIDEYVKKRHESPLFRSLSYWEIDGSIVESVLFLPLLRAQSEIVFPPMYAKNTPNLGVLAFSWIIANNRQRTYAPNTFLYEMATSSILAFQLDEFMEAVANSPSFGGNDAIRQLIEDLCGKKSRAMDSESESLELMDVSESCSGSYVEITHKEVVRYLERFMNQFEDHSSVRYASAWDKDMLHQELRYGLLTHARQAYDKLRNNVKQALAGHTGEQRPTHFGNNIGSTYTFYFLCCILGASHTPGSGGEDCFPSGEEKYLANVMVRQMGTMCRMQSVLASEKRVDVERRSHCDSCREFNQQSAIADRKKAIFEVLDFEQESFGYSFSRLVHAAKGVAIERRNKEAERLASRRLKILEVFADQIEFYSYIQ</sequence>
<dbReference type="AlphaFoldDB" id="A0A9W4XP38"/>
<dbReference type="InterPro" id="IPR050148">
    <property type="entry name" value="Terpene_synthase-like"/>
</dbReference>
<dbReference type="Gene3D" id="1.50.10.20">
    <property type="match status" value="1"/>
</dbReference>
<dbReference type="Gene3D" id="1.50.10.160">
    <property type="match status" value="1"/>
</dbReference>
<dbReference type="OrthoDB" id="2343925at2759"/>
<protein>
    <recommendedName>
        <fullName evidence="9">Ent-kaurene synthase</fullName>
    </recommendedName>
</protein>
<evidence type="ECO:0000256" key="6">
    <source>
        <dbReference type="ARBA" id="ARBA00023239"/>
    </source>
</evidence>
<name>A0A9W4XP38_9PLEO</name>
<keyword evidence="8" id="KW-1185">Reference proteome</keyword>
<comment type="cofactor">
    <cofactor evidence="1">
        <name>Mg(2+)</name>
        <dbReference type="ChEBI" id="CHEBI:18420"/>
    </cofactor>
</comment>
<evidence type="ECO:0000256" key="3">
    <source>
        <dbReference type="ARBA" id="ARBA00022723"/>
    </source>
</evidence>
<dbReference type="SUPFAM" id="SSF48239">
    <property type="entry name" value="Terpenoid cyclases/Protein prenyltransferases"/>
    <property type="match status" value="1"/>
</dbReference>
<evidence type="ECO:0000313" key="8">
    <source>
        <dbReference type="Proteomes" id="UP001152607"/>
    </source>
</evidence>
<reference evidence="7" key="1">
    <citation type="submission" date="2023-01" db="EMBL/GenBank/DDBJ databases">
        <authorList>
            <person name="Van Ghelder C."/>
            <person name="Rancurel C."/>
        </authorList>
    </citation>
    <scope>NUCLEOTIDE SEQUENCE</scope>
    <source>
        <strain evidence="7">CNCM I-4278</strain>
    </source>
</reference>
<evidence type="ECO:0000256" key="2">
    <source>
        <dbReference type="ARBA" id="ARBA00006333"/>
    </source>
</evidence>
<dbReference type="Proteomes" id="UP001152607">
    <property type="component" value="Unassembled WGS sequence"/>
</dbReference>
<gene>
    <name evidence="7" type="ORF">PDIGIT_LOCUS431</name>
</gene>
<keyword evidence="4" id="KW-0460">Magnesium</keyword>
<dbReference type="GO" id="GO:0000287">
    <property type="term" value="F:magnesium ion binding"/>
    <property type="evidence" value="ECO:0007669"/>
    <property type="project" value="TreeGrafter"/>
</dbReference>
<proteinExistence type="inferred from homology"/>
<evidence type="ECO:0000256" key="4">
    <source>
        <dbReference type="ARBA" id="ARBA00022842"/>
    </source>
</evidence>
<dbReference type="PANTHER" id="PTHR31739:SF25">
    <property type="entry name" value="(E,E)-GERANYLLINALOOL SYNTHASE"/>
    <property type="match status" value="1"/>
</dbReference>
<dbReference type="GO" id="GO:0016853">
    <property type="term" value="F:isomerase activity"/>
    <property type="evidence" value="ECO:0007669"/>
    <property type="project" value="UniProtKB-KW"/>
</dbReference>
<comment type="similarity">
    <text evidence="2">Belongs to the terpene synthase family.</text>
</comment>
<keyword evidence="3" id="KW-0479">Metal-binding</keyword>